<dbReference type="EMBL" id="KE343890">
    <property type="protein sequence ID" value="EXB45095.1"/>
    <property type="molecule type" value="Genomic_DNA"/>
</dbReference>
<name>W9QWN6_9ROSA</name>
<dbReference type="InterPro" id="IPR005299">
    <property type="entry name" value="MeTrfase_7"/>
</dbReference>
<keyword evidence="1 5" id="KW-0489">Methyltransferase</keyword>
<evidence type="ECO:0000256" key="4">
    <source>
        <dbReference type="ARBA" id="ARBA00022842"/>
    </source>
</evidence>
<gene>
    <name evidence="5" type="ORF">L484_019320</name>
</gene>
<evidence type="ECO:0000256" key="2">
    <source>
        <dbReference type="ARBA" id="ARBA00022679"/>
    </source>
</evidence>
<dbReference type="eggNOG" id="ENOG502RH1U">
    <property type="taxonomic scope" value="Eukaryota"/>
</dbReference>
<accession>W9QWN6</accession>
<keyword evidence="4" id="KW-0460">Magnesium</keyword>
<organism evidence="5 6">
    <name type="scientific">Morus notabilis</name>
    <dbReference type="NCBI Taxonomy" id="981085"/>
    <lineage>
        <taxon>Eukaryota</taxon>
        <taxon>Viridiplantae</taxon>
        <taxon>Streptophyta</taxon>
        <taxon>Embryophyta</taxon>
        <taxon>Tracheophyta</taxon>
        <taxon>Spermatophyta</taxon>
        <taxon>Magnoliopsida</taxon>
        <taxon>eudicotyledons</taxon>
        <taxon>Gunneridae</taxon>
        <taxon>Pentapetalae</taxon>
        <taxon>rosids</taxon>
        <taxon>fabids</taxon>
        <taxon>Rosales</taxon>
        <taxon>Moraceae</taxon>
        <taxon>Moreae</taxon>
        <taxon>Morus</taxon>
    </lineage>
</organism>
<dbReference type="KEGG" id="mnt:21402265"/>
<dbReference type="Proteomes" id="UP000030645">
    <property type="component" value="Unassembled WGS sequence"/>
</dbReference>
<dbReference type="GO" id="GO:0032259">
    <property type="term" value="P:methylation"/>
    <property type="evidence" value="ECO:0007669"/>
    <property type="project" value="UniProtKB-KW"/>
</dbReference>
<evidence type="ECO:0000256" key="3">
    <source>
        <dbReference type="ARBA" id="ARBA00022723"/>
    </source>
</evidence>
<keyword evidence="3" id="KW-0479">Metal-binding</keyword>
<dbReference type="GO" id="GO:0046872">
    <property type="term" value="F:metal ion binding"/>
    <property type="evidence" value="ECO:0007669"/>
    <property type="project" value="UniProtKB-KW"/>
</dbReference>
<evidence type="ECO:0000313" key="5">
    <source>
        <dbReference type="EMBL" id="EXB45095.1"/>
    </source>
</evidence>
<evidence type="ECO:0000313" key="6">
    <source>
        <dbReference type="Proteomes" id="UP000030645"/>
    </source>
</evidence>
<dbReference type="AlphaFoldDB" id="W9QWN6"/>
<dbReference type="Pfam" id="PF03492">
    <property type="entry name" value="Methyltransf_7"/>
    <property type="match status" value="1"/>
</dbReference>
<dbReference type="InterPro" id="IPR042086">
    <property type="entry name" value="MeTrfase_capping"/>
</dbReference>
<dbReference type="Gene3D" id="1.10.1200.270">
    <property type="entry name" value="Methyltransferase, alpha-helical capping domain"/>
    <property type="match status" value="1"/>
</dbReference>
<dbReference type="Gene3D" id="3.40.50.150">
    <property type="entry name" value="Vaccinia Virus protein VP39"/>
    <property type="match status" value="1"/>
</dbReference>
<dbReference type="SUPFAM" id="SSF53335">
    <property type="entry name" value="S-adenosyl-L-methionine-dependent methyltransferases"/>
    <property type="match status" value="1"/>
</dbReference>
<dbReference type="PANTHER" id="PTHR31009">
    <property type="entry name" value="S-ADENOSYL-L-METHIONINE:CARBOXYL METHYLTRANSFERASE FAMILY PROTEIN"/>
    <property type="match status" value="1"/>
</dbReference>
<dbReference type="GO" id="GO:0008168">
    <property type="term" value="F:methyltransferase activity"/>
    <property type="evidence" value="ECO:0007669"/>
    <property type="project" value="UniProtKB-KW"/>
</dbReference>
<dbReference type="OrthoDB" id="1523883at2759"/>
<reference evidence="6" key="1">
    <citation type="submission" date="2013-01" db="EMBL/GenBank/DDBJ databases">
        <title>Draft Genome Sequence of a Mulberry Tree, Morus notabilis C.K. Schneid.</title>
        <authorList>
            <person name="He N."/>
            <person name="Zhao S."/>
        </authorList>
    </citation>
    <scope>NUCLEOTIDE SEQUENCE</scope>
</reference>
<keyword evidence="6" id="KW-1185">Reference proteome</keyword>
<keyword evidence="2 5" id="KW-0808">Transferase</keyword>
<sequence>MNGGNGEYSYSQNSVFQRKAIVAVKELINNAIAEKLEVKISSSSNTFRVADLGCATGPNTFLAVENIINAVDNKCKNQETSKTTSPEYQVFFNDVVVNDFNQLFTSLTGDKKYFVAGVPGSFHSRLFPSASLHFVHSSYALHCLSKAPNIEGRIYYSNSRDEVVKSYEAQFADDMDNFLRARAEEIVDGGLMALVFPGRPNGTPHSQVYSNKILQLVESCIIDMAKKGLISNTKVLSDNKMSASYMASLEDVESAVKRNDCFTIEIMENLPQEKAPPKVMASTIRAGMGRFIKELFGEEIVDQLFDLYLKNLEEASSILESLKAVNLFVLLKRKEIGKKNGSAGLAETS</sequence>
<dbReference type="InterPro" id="IPR029063">
    <property type="entry name" value="SAM-dependent_MTases_sf"/>
</dbReference>
<proteinExistence type="predicted"/>
<evidence type="ECO:0000256" key="1">
    <source>
        <dbReference type="ARBA" id="ARBA00022603"/>
    </source>
</evidence>
<protein>
    <submittedName>
        <fullName evidence="5">Putative S-adenosylmethionine-dependent methyltransferase</fullName>
    </submittedName>
</protein>